<protein>
    <submittedName>
        <fullName evidence="2">Uncharacterized protein</fullName>
    </submittedName>
</protein>
<evidence type="ECO:0000313" key="2">
    <source>
        <dbReference type="EMBL" id="WUN84511.1"/>
    </source>
</evidence>
<dbReference type="GeneID" id="95498563"/>
<evidence type="ECO:0000313" key="3">
    <source>
        <dbReference type="Proteomes" id="UP001432312"/>
    </source>
</evidence>
<dbReference type="RefSeq" id="WP_266502737.1">
    <property type="nucleotide sequence ID" value="NZ_CP108036.1"/>
</dbReference>
<dbReference type="Proteomes" id="UP001432312">
    <property type="component" value="Chromosome"/>
</dbReference>
<sequence>MNSSTSTPPARTSSPPASAEDVIQNLSDNGPDKLLFTNGL</sequence>
<gene>
    <name evidence="2" type="ORF">OHA91_20985</name>
</gene>
<feature type="region of interest" description="Disordered" evidence="1">
    <location>
        <begin position="1"/>
        <end position="40"/>
    </location>
</feature>
<evidence type="ECO:0000256" key="1">
    <source>
        <dbReference type="SAM" id="MobiDB-lite"/>
    </source>
</evidence>
<dbReference type="EMBL" id="CP108036">
    <property type="protein sequence ID" value="WUN84511.1"/>
    <property type="molecule type" value="Genomic_DNA"/>
</dbReference>
<organism evidence="2 3">
    <name type="scientific">Streptomyces erythrochromogenes</name>
    <dbReference type="NCBI Taxonomy" id="285574"/>
    <lineage>
        <taxon>Bacteria</taxon>
        <taxon>Bacillati</taxon>
        <taxon>Actinomycetota</taxon>
        <taxon>Actinomycetes</taxon>
        <taxon>Kitasatosporales</taxon>
        <taxon>Streptomycetaceae</taxon>
        <taxon>Streptomyces</taxon>
    </lineage>
</organism>
<keyword evidence="3" id="KW-1185">Reference proteome</keyword>
<feature type="compositionally biased region" description="Low complexity" evidence="1">
    <location>
        <begin position="1"/>
        <end position="19"/>
    </location>
</feature>
<reference evidence="2" key="1">
    <citation type="submission" date="2022-10" db="EMBL/GenBank/DDBJ databases">
        <title>The complete genomes of actinobacterial strains from the NBC collection.</title>
        <authorList>
            <person name="Joergensen T.S."/>
            <person name="Alvarez Arevalo M."/>
            <person name="Sterndorff E.B."/>
            <person name="Faurdal D."/>
            <person name="Vuksanovic O."/>
            <person name="Mourched A.-S."/>
            <person name="Charusanti P."/>
            <person name="Shaw S."/>
            <person name="Blin K."/>
            <person name="Weber T."/>
        </authorList>
    </citation>
    <scope>NUCLEOTIDE SEQUENCE</scope>
    <source>
        <strain evidence="2">NBC_00303</strain>
    </source>
</reference>
<name>A0ABZ1QP96_9ACTN</name>
<proteinExistence type="predicted"/>
<accession>A0ABZ1QP96</accession>